<sequence length="52" mass="6323">MVHPVITEIFSNDKNVDSFFLWISNRVKEKKSLEEFFRWHLEVISEVINEIE</sequence>
<evidence type="ECO:0000313" key="2">
    <source>
        <dbReference type="Proteomes" id="UP000029386"/>
    </source>
</evidence>
<name>A0A087RSB9_9ARCH</name>
<accession>A0A087RSB9</accession>
<dbReference type="EMBL" id="JOSY01000024">
    <property type="protein sequence ID" value="KFM16373.1"/>
    <property type="molecule type" value="Genomic_DNA"/>
</dbReference>
<protein>
    <submittedName>
        <fullName evidence="1">Uncharacterized protein</fullName>
    </submittedName>
</protein>
<organism evidence="1 2">
    <name type="scientific">Marine Group I thaumarchaeote SCGC AAA799-D11</name>
    <dbReference type="NCBI Taxonomy" id="1502291"/>
    <lineage>
        <taxon>Archaea</taxon>
        <taxon>Nitrososphaerota</taxon>
        <taxon>Marine Group I</taxon>
    </lineage>
</organism>
<feature type="non-terminal residue" evidence="1">
    <location>
        <position position="52"/>
    </location>
</feature>
<dbReference type="Proteomes" id="UP000029386">
    <property type="component" value="Unassembled WGS sequence"/>
</dbReference>
<keyword evidence="2" id="KW-1185">Reference proteome</keyword>
<proteinExistence type="predicted"/>
<gene>
    <name evidence="1" type="ORF">AAA799D11_00694</name>
</gene>
<comment type="caution">
    <text evidence="1">The sequence shown here is derived from an EMBL/GenBank/DDBJ whole genome shotgun (WGS) entry which is preliminary data.</text>
</comment>
<dbReference type="AlphaFoldDB" id="A0A087RSB9"/>
<reference evidence="1 2" key="1">
    <citation type="submission" date="2014-06" db="EMBL/GenBank/DDBJ databases">
        <authorList>
            <person name="Ngugi D.K."/>
            <person name="Blom J."/>
            <person name="Alam I."/>
            <person name="Rashid M."/>
            <person name="Baalawi W."/>
            <person name="Zhang G."/>
            <person name="Hikmawan T."/>
            <person name="Guan Y."/>
            <person name="Antunes A."/>
            <person name="Siam R."/>
            <person name="El-Dorry H."/>
            <person name="Bajic V."/>
            <person name="Stingl U."/>
        </authorList>
    </citation>
    <scope>NUCLEOTIDE SEQUENCE [LARGE SCALE GENOMIC DNA]</scope>
    <source>
        <strain evidence="1">SCGC AAA799-D11</strain>
    </source>
</reference>
<evidence type="ECO:0000313" key="1">
    <source>
        <dbReference type="EMBL" id="KFM16373.1"/>
    </source>
</evidence>